<proteinExistence type="inferred from homology"/>
<dbReference type="RefSeq" id="WP_085350401.1">
    <property type="nucleotide sequence ID" value="NZ_CP165734.1"/>
</dbReference>
<dbReference type="AlphaFoldDB" id="A0AB39XQZ4"/>
<dbReference type="GO" id="GO:0055085">
    <property type="term" value="P:transmembrane transport"/>
    <property type="evidence" value="ECO:0007669"/>
    <property type="project" value="TreeGrafter"/>
</dbReference>
<gene>
    <name evidence="7" type="ORF">AB8Z38_13975</name>
</gene>
<keyword evidence="3 6" id="KW-0812">Transmembrane</keyword>
<protein>
    <submittedName>
        <fullName evidence="7">AI-2E family transporter</fullName>
    </submittedName>
</protein>
<feature type="transmembrane region" description="Helical" evidence="6">
    <location>
        <begin position="24"/>
        <end position="47"/>
    </location>
</feature>
<feature type="transmembrane region" description="Helical" evidence="6">
    <location>
        <begin position="285"/>
        <end position="318"/>
    </location>
</feature>
<dbReference type="Pfam" id="PF01594">
    <property type="entry name" value="AI-2E_transport"/>
    <property type="match status" value="1"/>
</dbReference>
<accession>A0AB39XQZ4</accession>
<feature type="transmembrane region" description="Helical" evidence="6">
    <location>
        <begin position="198"/>
        <end position="224"/>
    </location>
</feature>
<evidence type="ECO:0000313" key="7">
    <source>
        <dbReference type="EMBL" id="XDV60349.1"/>
    </source>
</evidence>
<evidence type="ECO:0000256" key="1">
    <source>
        <dbReference type="ARBA" id="ARBA00004141"/>
    </source>
</evidence>
<evidence type="ECO:0000256" key="6">
    <source>
        <dbReference type="SAM" id="Phobius"/>
    </source>
</evidence>
<evidence type="ECO:0000256" key="2">
    <source>
        <dbReference type="ARBA" id="ARBA00009773"/>
    </source>
</evidence>
<keyword evidence="5 6" id="KW-0472">Membrane</keyword>
<feature type="transmembrane region" description="Helical" evidence="6">
    <location>
        <begin position="59"/>
        <end position="79"/>
    </location>
</feature>
<dbReference type="PANTHER" id="PTHR21716:SF62">
    <property type="entry name" value="TRANSPORT PROTEIN YDBI-RELATED"/>
    <property type="match status" value="1"/>
</dbReference>
<name>A0AB39XQZ4_9BRAD</name>
<dbReference type="InterPro" id="IPR002549">
    <property type="entry name" value="AI-2E-like"/>
</dbReference>
<dbReference type="PANTHER" id="PTHR21716">
    <property type="entry name" value="TRANSMEMBRANE PROTEIN"/>
    <property type="match status" value="1"/>
</dbReference>
<dbReference type="EMBL" id="CP165734">
    <property type="protein sequence ID" value="XDV60349.1"/>
    <property type="molecule type" value="Genomic_DNA"/>
</dbReference>
<comment type="similarity">
    <text evidence="2">Belongs to the autoinducer-2 exporter (AI-2E) (TC 2.A.86) family.</text>
</comment>
<comment type="subcellular location">
    <subcellularLocation>
        <location evidence="1">Membrane</location>
        <topology evidence="1">Multi-pass membrane protein</topology>
    </subcellularLocation>
</comment>
<evidence type="ECO:0000256" key="3">
    <source>
        <dbReference type="ARBA" id="ARBA00022692"/>
    </source>
</evidence>
<dbReference type="GO" id="GO:0016020">
    <property type="term" value="C:membrane"/>
    <property type="evidence" value="ECO:0007669"/>
    <property type="project" value="UniProtKB-SubCell"/>
</dbReference>
<feature type="transmembrane region" description="Helical" evidence="6">
    <location>
        <begin position="128"/>
        <end position="155"/>
    </location>
</feature>
<organism evidence="7">
    <name type="scientific">Bradyrhizobium sp. LLZ17</name>
    <dbReference type="NCBI Taxonomy" id="3239388"/>
    <lineage>
        <taxon>Bacteria</taxon>
        <taxon>Pseudomonadati</taxon>
        <taxon>Pseudomonadota</taxon>
        <taxon>Alphaproteobacteria</taxon>
        <taxon>Hyphomicrobiales</taxon>
        <taxon>Nitrobacteraceae</taxon>
        <taxon>Bradyrhizobium</taxon>
    </lineage>
</organism>
<evidence type="ECO:0000256" key="5">
    <source>
        <dbReference type="ARBA" id="ARBA00023136"/>
    </source>
</evidence>
<evidence type="ECO:0000256" key="4">
    <source>
        <dbReference type="ARBA" id="ARBA00022989"/>
    </source>
</evidence>
<reference evidence="7" key="1">
    <citation type="submission" date="2024-08" db="EMBL/GenBank/DDBJ databases">
        <authorList>
            <person name="Chaddad Z."/>
            <person name="Lamrabet M."/>
            <person name="Bouhnik O."/>
            <person name="Alami S."/>
            <person name="Wipf D."/>
            <person name="Courty P.E."/>
            <person name="Missbah El Idrissi M."/>
        </authorList>
    </citation>
    <scope>NUCLEOTIDE SEQUENCE</scope>
    <source>
        <strain evidence="7">LLZ17</strain>
    </source>
</reference>
<keyword evidence="4 6" id="KW-1133">Transmembrane helix</keyword>
<sequence length="349" mass="37145">MDTGEFTKRVAIAVAIATIPFLLWYLRSVLLVAVGAILLSVVLDLLCRPLRWCRVPRTASVGLTVLLLFGSFGALAYLFGTTLSSEMQDVLKRADVAAKTIANGLQHSAWGAALLEHMDASQLSLTSWAGNIVSVSSSVLASMVVMIAMGAYMAAQPGVYRTEVRKLLPLRWANPLEAAAKHIIQSLQMWSIGQAIQMLLVGVLTTAAVWLIGLPSPLALGVIAALAEFVPYAGPFIAAVPALLVATAQGWSPLLWTALAYVAIQQIEGNVLLPMIQRRLIAIPPALILFSILAVSSFFGVAGVIFAAPISVMIYAALETSALKARNAHVGPDQGLGADNSREKPRHDF</sequence>